<evidence type="ECO:0000313" key="7">
    <source>
        <dbReference type="Proteomes" id="UP000243904"/>
    </source>
</evidence>
<evidence type="ECO:0000256" key="3">
    <source>
        <dbReference type="ARBA" id="ARBA00023163"/>
    </source>
</evidence>
<dbReference type="PROSITE" id="PS50110">
    <property type="entry name" value="RESPONSE_REGULATORY"/>
    <property type="match status" value="1"/>
</dbReference>
<dbReference type="SUPFAM" id="SSF52172">
    <property type="entry name" value="CheY-like"/>
    <property type="match status" value="1"/>
</dbReference>
<dbReference type="PANTHER" id="PTHR44591:SF3">
    <property type="entry name" value="RESPONSE REGULATORY DOMAIN-CONTAINING PROTEIN"/>
    <property type="match status" value="1"/>
</dbReference>
<dbReference type="GO" id="GO:0000160">
    <property type="term" value="P:phosphorelay signal transduction system"/>
    <property type="evidence" value="ECO:0007669"/>
    <property type="project" value="InterPro"/>
</dbReference>
<keyword evidence="3" id="KW-0804">Transcription</keyword>
<keyword evidence="1 4" id="KW-0597">Phosphoprotein</keyword>
<keyword evidence="7" id="KW-1185">Reference proteome</keyword>
<dbReference type="InterPro" id="IPR011006">
    <property type="entry name" value="CheY-like_superfamily"/>
</dbReference>
<dbReference type="InterPro" id="IPR001789">
    <property type="entry name" value="Sig_transdc_resp-reg_receiver"/>
</dbReference>
<dbReference type="Proteomes" id="UP000243904">
    <property type="component" value="Chromosome I"/>
</dbReference>
<dbReference type="Gene3D" id="3.40.50.2300">
    <property type="match status" value="1"/>
</dbReference>
<accession>A0A1H1N3Y2</accession>
<dbReference type="PANTHER" id="PTHR44591">
    <property type="entry name" value="STRESS RESPONSE REGULATOR PROTEIN 1"/>
    <property type="match status" value="1"/>
</dbReference>
<evidence type="ECO:0000256" key="2">
    <source>
        <dbReference type="ARBA" id="ARBA00023015"/>
    </source>
</evidence>
<organism evidence="6 7">
    <name type="scientific">Bradyrhizobium canariense</name>
    <dbReference type="NCBI Taxonomy" id="255045"/>
    <lineage>
        <taxon>Bacteria</taxon>
        <taxon>Pseudomonadati</taxon>
        <taxon>Pseudomonadota</taxon>
        <taxon>Alphaproteobacteria</taxon>
        <taxon>Hyphomicrobiales</taxon>
        <taxon>Nitrobacteraceae</taxon>
        <taxon>Bradyrhizobium</taxon>
    </lineage>
</organism>
<gene>
    <name evidence="6" type="ORF">SAMN05444158_0470</name>
</gene>
<evidence type="ECO:0000259" key="5">
    <source>
        <dbReference type="PROSITE" id="PS50110"/>
    </source>
</evidence>
<dbReference type="Pfam" id="PF00072">
    <property type="entry name" value="Response_reg"/>
    <property type="match status" value="1"/>
</dbReference>
<dbReference type="AlphaFoldDB" id="A0A1H1N3Y2"/>
<sequence length="141" mass="15182">MAVLFCSLSKASLMMILNPSGIPAVVLIVEDELLLRMSAADMVEDAGYTSVEAVDADEAVAILESRSDIALIFTDIQMAGSMNGLKLAHAVHKRWPPIKIILVSGQLKLESIDMPAGSRFFGKPLDAKIMIAQMQNMIGHA</sequence>
<keyword evidence="2" id="KW-0805">Transcription regulation</keyword>
<feature type="domain" description="Response regulatory" evidence="5">
    <location>
        <begin position="25"/>
        <end position="138"/>
    </location>
</feature>
<proteinExistence type="predicted"/>
<feature type="modified residue" description="4-aspartylphosphate" evidence="4">
    <location>
        <position position="75"/>
    </location>
</feature>
<evidence type="ECO:0000256" key="1">
    <source>
        <dbReference type="ARBA" id="ARBA00022553"/>
    </source>
</evidence>
<dbReference type="SMART" id="SM00448">
    <property type="entry name" value="REC"/>
    <property type="match status" value="1"/>
</dbReference>
<name>A0A1H1N3Y2_9BRAD</name>
<evidence type="ECO:0000256" key="4">
    <source>
        <dbReference type="PROSITE-ProRule" id="PRU00169"/>
    </source>
</evidence>
<protein>
    <submittedName>
        <fullName evidence="6">Response regulator receiver domain-containing protein</fullName>
    </submittedName>
</protein>
<evidence type="ECO:0000313" key="6">
    <source>
        <dbReference type="EMBL" id="SDR93627.1"/>
    </source>
</evidence>
<dbReference type="EMBL" id="LT629750">
    <property type="protein sequence ID" value="SDR93627.1"/>
    <property type="molecule type" value="Genomic_DNA"/>
</dbReference>
<reference evidence="7" key="1">
    <citation type="submission" date="2016-10" db="EMBL/GenBank/DDBJ databases">
        <authorList>
            <person name="Varghese N."/>
            <person name="Submissions S."/>
        </authorList>
    </citation>
    <scope>NUCLEOTIDE SEQUENCE [LARGE SCALE GENOMIC DNA]</scope>
    <source>
        <strain evidence="7">GAS369</strain>
    </source>
</reference>
<dbReference type="InterPro" id="IPR050595">
    <property type="entry name" value="Bact_response_regulator"/>
</dbReference>